<evidence type="ECO:0000259" key="8">
    <source>
        <dbReference type="PROSITE" id="PS50252"/>
    </source>
</evidence>
<evidence type="ECO:0000256" key="3">
    <source>
        <dbReference type="ARBA" id="ARBA00023125"/>
    </source>
</evidence>
<dbReference type="InterPro" id="IPR008967">
    <property type="entry name" value="p53-like_TF_DNA-bd_sf"/>
</dbReference>
<evidence type="ECO:0000256" key="5">
    <source>
        <dbReference type="ARBA" id="ARBA00023242"/>
    </source>
</evidence>
<feature type="compositionally biased region" description="Polar residues" evidence="7">
    <location>
        <begin position="600"/>
        <end position="640"/>
    </location>
</feature>
<dbReference type="SMART" id="SM00425">
    <property type="entry name" value="TBOX"/>
    <property type="match status" value="1"/>
</dbReference>
<dbReference type="PROSITE" id="PS01283">
    <property type="entry name" value="TBOX_1"/>
    <property type="match status" value="1"/>
</dbReference>
<evidence type="ECO:0000256" key="2">
    <source>
        <dbReference type="ARBA" id="ARBA00023015"/>
    </source>
</evidence>
<dbReference type="OrthoDB" id="7442607at2759"/>
<dbReference type="GO" id="GO:0001708">
    <property type="term" value="P:cell fate specification"/>
    <property type="evidence" value="ECO:0007669"/>
    <property type="project" value="TreeGrafter"/>
</dbReference>
<comment type="subcellular location">
    <subcellularLocation>
        <location evidence="1 6">Nucleus</location>
    </subcellularLocation>
</comment>
<accession>A0A8B6DQ52</accession>
<feature type="compositionally biased region" description="Low complexity" evidence="7">
    <location>
        <begin position="295"/>
        <end position="304"/>
    </location>
</feature>
<comment type="caution">
    <text evidence="9">The sequence shown here is derived from an EMBL/GenBank/DDBJ whole genome shotgun (WGS) entry which is preliminary data.</text>
</comment>
<feature type="domain" description="T-box" evidence="8">
    <location>
        <begin position="98"/>
        <end position="281"/>
    </location>
</feature>
<dbReference type="PROSITE" id="PS01264">
    <property type="entry name" value="TBOX_2"/>
    <property type="match status" value="1"/>
</dbReference>
<dbReference type="EMBL" id="UYJE01003748">
    <property type="protein sequence ID" value="VDI22007.1"/>
    <property type="molecule type" value="Genomic_DNA"/>
</dbReference>
<feature type="compositionally biased region" description="Low complexity" evidence="7">
    <location>
        <begin position="563"/>
        <end position="578"/>
    </location>
</feature>
<feature type="region of interest" description="Disordered" evidence="7">
    <location>
        <begin position="276"/>
        <end position="319"/>
    </location>
</feature>
<gene>
    <name evidence="9" type="ORF">MGAL_10B093905</name>
</gene>
<organism evidence="9 10">
    <name type="scientific">Mytilus galloprovincialis</name>
    <name type="common">Mediterranean mussel</name>
    <dbReference type="NCBI Taxonomy" id="29158"/>
    <lineage>
        <taxon>Eukaryota</taxon>
        <taxon>Metazoa</taxon>
        <taxon>Spiralia</taxon>
        <taxon>Lophotrochozoa</taxon>
        <taxon>Mollusca</taxon>
        <taxon>Bivalvia</taxon>
        <taxon>Autobranchia</taxon>
        <taxon>Pteriomorphia</taxon>
        <taxon>Mytilida</taxon>
        <taxon>Mytiloidea</taxon>
        <taxon>Mytilidae</taxon>
        <taxon>Mytilinae</taxon>
        <taxon>Mytilus</taxon>
    </lineage>
</organism>
<dbReference type="CDD" id="cd20188">
    <property type="entry name" value="T-box_TBX2_3-like"/>
    <property type="match status" value="1"/>
</dbReference>
<dbReference type="Proteomes" id="UP000596742">
    <property type="component" value="Unassembled WGS sequence"/>
</dbReference>
<dbReference type="SUPFAM" id="SSF49417">
    <property type="entry name" value="p53-like transcription factors"/>
    <property type="match status" value="1"/>
</dbReference>
<dbReference type="InterPro" id="IPR036960">
    <property type="entry name" value="T-box_sf"/>
</dbReference>
<keyword evidence="10" id="KW-1185">Reference proteome</keyword>
<evidence type="ECO:0000256" key="4">
    <source>
        <dbReference type="ARBA" id="ARBA00023163"/>
    </source>
</evidence>
<evidence type="ECO:0000256" key="7">
    <source>
        <dbReference type="SAM" id="MobiDB-lite"/>
    </source>
</evidence>
<dbReference type="GO" id="GO:0000785">
    <property type="term" value="C:chromatin"/>
    <property type="evidence" value="ECO:0007669"/>
    <property type="project" value="TreeGrafter"/>
</dbReference>
<dbReference type="PANTHER" id="PTHR11267">
    <property type="entry name" value="T-BOX PROTEIN-RELATED"/>
    <property type="match status" value="1"/>
</dbReference>
<dbReference type="InterPro" id="IPR001699">
    <property type="entry name" value="TF_T-box"/>
</dbReference>
<dbReference type="InterPro" id="IPR046360">
    <property type="entry name" value="T-box_DNA-bd"/>
</dbReference>
<feature type="compositionally biased region" description="Polar residues" evidence="7">
    <location>
        <begin position="579"/>
        <end position="593"/>
    </location>
</feature>
<comment type="caution">
    <text evidence="6">Lacks conserved residue(s) required for the propagation of feature annotation.</text>
</comment>
<keyword evidence="5 6" id="KW-0539">Nucleus</keyword>
<dbReference type="Pfam" id="PF00907">
    <property type="entry name" value="T-box"/>
    <property type="match status" value="1"/>
</dbReference>
<keyword evidence="4" id="KW-0804">Transcription</keyword>
<evidence type="ECO:0000313" key="10">
    <source>
        <dbReference type="Proteomes" id="UP000596742"/>
    </source>
</evidence>
<sequence>MIYQGNNSDLPMAYNPFFLHRPADYSALLAQQQQYLSNIAMQSPGYAASLLPKLQQAMGTMGRSPLTPADLMHPLHQRQMRTMDPPESEIHDDPKVELEGKELWDQFHTMGTEMVITKSGRRMFPPYKVRVSGLDKRAKYILLMDTVPLDDCRYKFHNSRWVVAGKADPEMPKRMYIHPDSPSTGEQWMQKVVSFHKLKLTNNISDKHGFVSYHFTILNSMHKYQPRFHLVRANDILKLPYSSFQTYVFKETHFIAVTAYQNEKVTQLKINHNPFAKGFRDQTGTGKREKKRHISSSSSQLLVSSDREQIKADTTLSDDEDEICVDETDEVSSEVTSATELKGIIATEQEGGIDMKIHHSIHSDVFGVKQSLDTSDDSVHKEGFQRADINLSLTSSSNDELDRSDISHVSPNKSESEADHSHSDDSISEEKSRLKSPVISYHSDSEDSRKGPVKAPNVTVVQPSATHAMFPFMYPSNGLFSSSSSFPFPLGHMLFNSGNSAFSSQLPFFSQGHGDMNNLPPTHPLSLSLSNQSLLQPAFTSGSSPYSPTSPQNQPSHLGPMFSSRSSPRYTPYSLPSTKTTMVTSTSPVSATGNPMCGASDSSPSISPRMNGISRHSPNSRSPLSLNIPSPYDSLNNRTNNDIRSMERMLYGINRSRLESDK</sequence>
<evidence type="ECO:0000256" key="1">
    <source>
        <dbReference type="ARBA" id="ARBA00004123"/>
    </source>
</evidence>
<feature type="region of interest" description="Disordered" evidence="7">
    <location>
        <begin position="395"/>
        <end position="456"/>
    </location>
</feature>
<protein>
    <recommendedName>
        <fullName evidence="8">T-box domain-containing protein</fullName>
    </recommendedName>
</protein>
<keyword evidence="2" id="KW-0805">Transcription regulation</keyword>
<name>A0A8B6DQ52_MYTGA</name>
<evidence type="ECO:0000256" key="6">
    <source>
        <dbReference type="PROSITE-ProRule" id="PRU00201"/>
    </source>
</evidence>
<dbReference type="PROSITE" id="PS50252">
    <property type="entry name" value="TBOX_3"/>
    <property type="match status" value="1"/>
</dbReference>
<dbReference type="FunFam" id="2.60.40.820:FF:000003">
    <property type="entry name" value="T-box transcription factor TBX3"/>
    <property type="match status" value="1"/>
</dbReference>
<dbReference type="GO" id="GO:0005634">
    <property type="term" value="C:nucleus"/>
    <property type="evidence" value="ECO:0007669"/>
    <property type="project" value="UniProtKB-SubCell"/>
</dbReference>
<proteinExistence type="predicted"/>
<dbReference type="GO" id="GO:0000981">
    <property type="term" value="F:DNA-binding transcription factor activity, RNA polymerase II-specific"/>
    <property type="evidence" value="ECO:0007669"/>
    <property type="project" value="TreeGrafter"/>
</dbReference>
<evidence type="ECO:0000313" key="9">
    <source>
        <dbReference type="EMBL" id="VDI22007.1"/>
    </source>
</evidence>
<dbReference type="GO" id="GO:0000978">
    <property type="term" value="F:RNA polymerase II cis-regulatory region sequence-specific DNA binding"/>
    <property type="evidence" value="ECO:0007669"/>
    <property type="project" value="InterPro"/>
</dbReference>
<dbReference type="PANTHER" id="PTHR11267:SF181">
    <property type="entry name" value="OPTOMOTOR-BLIND PROTEIN"/>
    <property type="match status" value="1"/>
</dbReference>
<dbReference type="AlphaFoldDB" id="A0A8B6DQ52"/>
<reference evidence="9" key="1">
    <citation type="submission" date="2018-11" db="EMBL/GenBank/DDBJ databases">
        <authorList>
            <person name="Alioto T."/>
            <person name="Alioto T."/>
        </authorList>
    </citation>
    <scope>NUCLEOTIDE SEQUENCE</scope>
</reference>
<keyword evidence="3 6" id="KW-0238">DNA-binding</keyword>
<dbReference type="PRINTS" id="PR00937">
    <property type="entry name" value="TBOX"/>
</dbReference>
<feature type="compositionally biased region" description="Basic and acidic residues" evidence="7">
    <location>
        <begin position="414"/>
        <end position="433"/>
    </location>
</feature>
<feature type="compositionally biased region" description="Low complexity" evidence="7">
    <location>
        <begin position="538"/>
        <end position="551"/>
    </location>
</feature>
<dbReference type="InterPro" id="IPR018186">
    <property type="entry name" value="TF_T-box_CS"/>
</dbReference>
<dbReference type="GO" id="GO:0045893">
    <property type="term" value="P:positive regulation of DNA-templated transcription"/>
    <property type="evidence" value="ECO:0007669"/>
    <property type="project" value="InterPro"/>
</dbReference>
<dbReference type="Gene3D" id="2.60.40.820">
    <property type="entry name" value="Transcription factor, T-box"/>
    <property type="match status" value="1"/>
</dbReference>
<feature type="region of interest" description="Disordered" evidence="7">
    <location>
        <begin position="538"/>
        <end position="640"/>
    </location>
</feature>